<organism evidence="1">
    <name type="scientific">Sesamum latifolium</name>
    <dbReference type="NCBI Taxonomy" id="2727402"/>
    <lineage>
        <taxon>Eukaryota</taxon>
        <taxon>Viridiplantae</taxon>
        <taxon>Streptophyta</taxon>
        <taxon>Embryophyta</taxon>
        <taxon>Tracheophyta</taxon>
        <taxon>Spermatophyta</taxon>
        <taxon>Magnoliopsida</taxon>
        <taxon>eudicotyledons</taxon>
        <taxon>Gunneridae</taxon>
        <taxon>Pentapetalae</taxon>
        <taxon>asterids</taxon>
        <taxon>lamiids</taxon>
        <taxon>Lamiales</taxon>
        <taxon>Pedaliaceae</taxon>
        <taxon>Sesamum</taxon>
    </lineage>
</organism>
<reference evidence="1" key="1">
    <citation type="submission" date="2020-06" db="EMBL/GenBank/DDBJ databases">
        <authorList>
            <person name="Li T."/>
            <person name="Hu X."/>
            <person name="Zhang T."/>
            <person name="Song X."/>
            <person name="Zhang H."/>
            <person name="Dai N."/>
            <person name="Sheng W."/>
            <person name="Hou X."/>
            <person name="Wei L."/>
        </authorList>
    </citation>
    <scope>NUCLEOTIDE SEQUENCE</scope>
    <source>
        <strain evidence="1">KEN1</strain>
        <tissue evidence="1">Leaf</tissue>
    </source>
</reference>
<gene>
    <name evidence="1" type="ORF">Slati_2477000</name>
</gene>
<proteinExistence type="predicted"/>
<protein>
    <submittedName>
        <fullName evidence="1">Uncharacterized protein</fullName>
    </submittedName>
</protein>
<comment type="caution">
    <text evidence="1">The sequence shown here is derived from an EMBL/GenBank/DDBJ whole genome shotgun (WGS) entry which is preliminary data.</text>
</comment>
<accession>A0AAW2WF48</accession>
<dbReference type="AlphaFoldDB" id="A0AAW2WF48"/>
<name>A0AAW2WF48_9LAMI</name>
<evidence type="ECO:0000313" key="1">
    <source>
        <dbReference type="EMBL" id="KAL0439940.1"/>
    </source>
</evidence>
<dbReference type="EMBL" id="JACGWN010000008">
    <property type="protein sequence ID" value="KAL0439940.1"/>
    <property type="molecule type" value="Genomic_DNA"/>
</dbReference>
<reference evidence="1" key="2">
    <citation type="journal article" date="2024" name="Plant">
        <title>Genomic evolution and insights into agronomic trait innovations of Sesamum species.</title>
        <authorList>
            <person name="Miao H."/>
            <person name="Wang L."/>
            <person name="Qu L."/>
            <person name="Liu H."/>
            <person name="Sun Y."/>
            <person name="Le M."/>
            <person name="Wang Q."/>
            <person name="Wei S."/>
            <person name="Zheng Y."/>
            <person name="Lin W."/>
            <person name="Duan Y."/>
            <person name="Cao H."/>
            <person name="Xiong S."/>
            <person name="Wang X."/>
            <person name="Wei L."/>
            <person name="Li C."/>
            <person name="Ma Q."/>
            <person name="Ju M."/>
            <person name="Zhao R."/>
            <person name="Li G."/>
            <person name="Mu C."/>
            <person name="Tian Q."/>
            <person name="Mei H."/>
            <person name="Zhang T."/>
            <person name="Gao T."/>
            <person name="Zhang H."/>
        </authorList>
    </citation>
    <scope>NUCLEOTIDE SEQUENCE</scope>
    <source>
        <strain evidence="1">KEN1</strain>
    </source>
</reference>
<sequence>MSSVHVAVQMDISVRRRPSAVQMDISVRRIGNGPNLGFLRRAARSFVVDFGPVLPHMSLGRARGALGPLSLKALVLINILINMCDVHKNKLAQREPNNPKRRRK</sequence>